<dbReference type="Pfam" id="PF00857">
    <property type="entry name" value="Isochorismatase"/>
    <property type="match status" value="1"/>
</dbReference>
<feature type="region of interest" description="Disordered" evidence="2">
    <location>
        <begin position="1"/>
        <end position="26"/>
    </location>
</feature>
<dbReference type="KEGG" id="shun:DWB77_01268"/>
<name>A0A387HEL7_9ACTN</name>
<evidence type="ECO:0000313" key="4">
    <source>
        <dbReference type="EMBL" id="AYG79158.1"/>
    </source>
</evidence>
<dbReference type="InterPro" id="IPR000868">
    <property type="entry name" value="Isochorismatase-like_dom"/>
</dbReference>
<feature type="compositionally biased region" description="Low complexity" evidence="2">
    <location>
        <begin position="1"/>
        <end position="18"/>
    </location>
</feature>
<dbReference type="AlphaFoldDB" id="A0A387HEL7"/>
<dbReference type="GO" id="GO:0016787">
    <property type="term" value="F:hydrolase activity"/>
    <property type="evidence" value="ECO:0007669"/>
    <property type="project" value="UniProtKB-KW"/>
</dbReference>
<dbReference type="PANTHER" id="PTHR43540">
    <property type="entry name" value="PEROXYUREIDOACRYLATE/UREIDOACRYLATE AMIDOHYDROLASE-RELATED"/>
    <property type="match status" value="1"/>
</dbReference>
<dbReference type="InterPro" id="IPR050272">
    <property type="entry name" value="Isochorismatase-like_hydrls"/>
</dbReference>
<sequence>MSTSGTSTTTSTPTPSTTLRDVVGLDNTPPKLSDSVLILVDYQNTYRTGVMALEGAEEALAAGARLLARAREAGIPVVHIVNDGGEGGPYDIRAHIGALSDEVAPRQGEPVVVKAFPNSFHLTDLEKTLTELGAAPGNGKDLVIAGFMTHMCVNYTAQGAFNLGYRPTVVAETTATRALTAPDGTVLPAAALQAAALTAITDLFGVVVPTVDALPA</sequence>
<organism evidence="4 5">
    <name type="scientific">Streptomyces hundungensis</name>
    <dbReference type="NCBI Taxonomy" id="1077946"/>
    <lineage>
        <taxon>Bacteria</taxon>
        <taxon>Bacillati</taxon>
        <taxon>Actinomycetota</taxon>
        <taxon>Actinomycetes</taxon>
        <taxon>Kitasatosporales</taxon>
        <taxon>Streptomycetaceae</taxon>
        <taxon>Streptomyces</taxon>
    </lineage>
</organism>
<keyword evidence="1 4" id="KW-0378">Hydrolase</keyword>
<reference evidence="4 5" key="1">
    <citation type="submission" date="2018-10" db="EMBL/GenBank/DDBJ databases">
        <title>Relationship between Morphology and Antimicrobial Activity in Streptomyces.</title>
        <authorList>
            <person name="Kang H.J."/>
            <person name="Kim S.B."/>
        </authorList>
    </citation>
    <scope>NUCLEOTIDE SEQUENCE [LARGE SCALE GENOMIC DNA]</scope>
    <source>
        <strain evidence="4 5">BH38</strain>
    </source>
</reference>
<dbReference type="SUPFAM" id="SSF52499">
    <property type="entry name" value="Isochorismatase-like hydrolases"/>
    <property type="match status" value="1"/>
</dbReference>
<accession>A0A387HEL7</accession>
<dbReference type="RefSeq" id="WP_120720298.1">
    <property type="nucleotide sequence ID" value="NZ_CP032698.1"/>
</dbReference>
<dbReference type="OrthoDB" id="9794942at2"/>
<evidence type="ECO:0000256" key="2">
    <source>
        <dbReference type="SAM" id="MobiDB-lite"/>
    </source>
</evidence>
<keyword evidence="5" id="KW-1185">Reference proteome</keyword>
<dbReference type="Proteomes" id="UP000271554">
    <property type="component" value="Chromosome"/>
</dbReference>
<dbReference type="EMBL" id="CP032698">
    <property type="protein sequence ID" value="AYG79158.1"/>
    <property type="molecule type" value="Genomic_DNA"/>
</dbReference>
<feature type="domain" description="Isochorismatase-like" evidence="3">
    <location>
        <begin position="35"/>
        <end position="207"/>
    </location>
</feature>
<dbReference type="Gene3D" id="3.40.50.850">
    <property type="entry name" value="Isochorismatase-like"/>
    <property type="match status" value="1"/>
</dbReference>
<evidence type="ECO:0000313" key="5">
    <source>
        <dbReference type="Proteomes" id="UP000271554"/>
    </source>
</evidence>
<protein>
    <submittedName>
        <fullName evidence="4">Streptothricin hydrolase</fullName>
        <ecNumber evidence="4">3.5.2.19</ecNumber>
    </submittedName>
</protein>
<evidence type="ECO:0000259" key="3">
    <source>
        <dbReference type="Pfam" id="PF00857"/>
    </source>
</evidence>
<dbReference type="InterPro" id="IPR036380">
    <property type="entry name" value="Isochorismatase-like_sf"/>
</dbReference>
<dbReference type="PANTHER" id="PTHR43540:SF15">
    <property type="entry name" value="BLR5631 PROTEIN"/>
    <property type="match status" value="1"/>
</dbReference>
<dbReference type="EC" id="3.5.2.19" evidence="4"/>
<proteinExistence type="predicted"/>
<evidence type="ECO:0000256" key="1">
    <source>
        <dbReference type="ARBA" id="ARBA00022801"/>
    </source>
</evidence>
<gene>
    <name evidence="4" type="primary">sttH_2</name>
    <name evidence="4" type="ORF">DWB77_01268</name>
</gene>